<evidence type="ECO:0000256" key="2">
    <source>
        <dbReference type="RuleBase" id="RU000461"/>
    </source>
</evidence>
<evidence type="ECO:0000256" key="1">
    <source>
        <dbReference type="ARBA" id="ARBA00010617"/>
    </source>
</evidence>
<evidence type="ECO:0000313" key="4">
    <source>
        <dbReference type="Proteomes" id="UP000323454"/>
    </source>
</evidence>
<comment type="caution">
    <text evidence="3">The sequence shown here is derived from an EMBL/GenBank/DDBJ whole genome shotgun (WGS) entry which is preliminary data.</text>
</comment>
<dbReference type="InterPro" id="IPR002397">
    <property type="entry name" value="Cyt_P450_B"/>
</dbReference>
<organism evidence="3 4">
    <name type="scientific">Solihabitans fulvus</name>
    <dbReference type="NCBI Taxonomy" id="1892852"/>
    <lineage>
        <taxon>Bacteria</taxon>
        <taxon>Bacillati</taxon>
        <taxon>Actinomycetota</taxon>
        <taxon>Actinomycetes</taxon>
        <taxon>Pseudonocardiales</taxon>
        <taxon>Pseudonocardiaceae</taxon>
        <taxon>Solihabitans</taxon>
    </lineage>
</organism>
<dbReference type="GO" id="GO:0004497">
    <property type="term" value="F:monooxygenase activity"/>
    <property type="evidence" value="ECO:0007669"/>
    <property type="project" value="UniProtKB-KW"/>
</dbReference>
<name>A0A5B2WQ32_9PSEU</name>
<keyword evidence="2" id="KW-0503">Monooxygenase</keyword>
<dbReference type="PANTHER" id="PTHR46696:SF1">
    <property type="entry name" value="CYTOCHROME P450 YJIB-RELATED"/>
    <property type="match status" value="1"/>
</dbReference>
<dbReference type="Gene3D" id="1.10.630.10">
    <property type="entry name" value="Cytochrome P450"/>
    <property type="match status" value="1"/>
</dbReference>
<dbReference type="PROSITE" id="PS00086">
    <property type="entry name" value="CYTOCHROME_P450"/>
    <property type="match status" value="1"/>
</dbReference>
<proteinExistence type="inferred from homology"/>
<gene>
    <name evidence="3" type="ORF">F0L68_31735</name>
</gene>
<evidence type="ECO:0000313" key="3">
    <source>
        <dbReference type="EMBL" id="KAA2253851.1"/>
    </source>
</evidence>
<dbReference type="GO" id="GO:0016705">
    <property type="term" value="F:oxidoreductase activity, acting on paired donors, with incorporation or reduction of molecular oxygen"/>
    <property type="evidence" value="ECO:0007669"/>
    <property type="project" value="InterPro"/>
</dbReference>
<dbReference type="InterPro" id="IPR001128">
    <property type="entry name" value="Cyt_P450"/>
</dbReference>
<sequence>MSDSDPTVTGHAEVRAVLADEHFVVPQAEPADTEATLAWLRATVSRFCEGPAHTRRRALATAELAGVDAVALRDRARDLALRELAGPRPVDVMARVARRVPVGVLCATLGITDADMDRAVRSVAAVAAAYHPGADAAARSRADDGIAALVGLLGPAEPEAVAARIGLLVQACDATAGLVGNAVAHALRAGPAARGWPVAGVLAETLRLDPPVRATRRVSVAGARLASVDLAPGTVVLLDFAAANRDPAVFADPDRFDPERGEPPHLTFGHGPRRCPGADHALELAAGVLDAVLPGRDLVETDLAYEPSANLRVPARLLVTAR</sequence>
<dbReference type="AlphaFoldDB" id="A0A5B2WQ32"/>
<dbReference type="OrthoDB" id="5006855at2"/>
<keyword evidence="2" id="KW-0560">Oxidoreductase</keyword>
<reference evidence="3 4" key="1">
    <citation type="submission" date="2019-09" db="EMBL/GenBank/DDBJ databases">
        <title>Goodfellowia gen. nov., a new genus of the Pseudonocardineae related to Actinoalloteichus, containing Goodfellowia coeruleoviolacea gen. nov., comb. nov. gen. nov., comb. nov.</title>
        <authorList>
            <person name="Labeda D."/>
        </authorList>
    </citation>
    <scope>NUCLEOTIDE SEQUENCE [LARGE SCALE GENOMIC DNA]</scope>
    <source>
        <strain evidence="3 4">AN110305</strain>
    </source>
</reference>
<dbReference type="InterPro" id="IPR036396">
    <property type="entry name" value="Cyt_P450_sf"/>
</dbReference>
<dbReference type="EMBL" id="VUOB01000064">
    <property type="protein sequence ID" value="KAA2253851.1"/>
    <property type="molecule type" value="Genomic_DNA"/>
</dbReference>
<dbReference type="RefSeq" id="WP_149853545.1">
    <property type="nucleotide sequence ID" value="NZ_VUOB01000064.1"/>
</dbReference>
<dbReference type="PRINTS" id="PR00359">
    <property type="entry name" value="BP450"/>
</dbReference>
<dbReference type="InterPro" id="IPR017972">
    <property type="entry name" value="Cyt_P450_CS"/>
</dbReference>
<keyword evidence="2" id="KW-0479">Metal-binding</keyword>
<protein>
    <submittedName>
        <fullName evidence="3">Cytochrome P450</fullName>
    </submittedName>
</protein>
<dbReference type="PANTHER" id="PTHR46696">
    <property type="entry name" value="P450, PUTATIVE (EUROFUNG)-RELATED"/>
    <property type="match status" value="1"/>
</dbReference>
<dbReference type="GO" id="GO:0020037">
    <property type="term" value="F:heme binding"/>
    <property type="evidence" value="ECO:0007669"/>
    <property type="project" value="InterPro"/>
</dbReference>
<dbReference type="Pfam" id="PF00067">
    <property type="entry name" value="p450"/>
    <property type="match status" value="1"/>
</dbReference>
<dbReference type="GO" id="GO:0005506">
    <property type="term" value="F:iron ion binding"/>
    <property type="evidence" value="ECO:0007669"/>
    <property type="project" value="InterPro"/>
</dbReference>
<comment type="similarity">
    <text evidence="1 2">Belongs to the cytochrome P450 family.</text>
</comment>
<dbReference type="Proteomes" id="UP000323454">
    <property type="component" value="Unassembled WGS sequence"/>
</dbReference>
<keyword evidence="2" id="KW-0349">Heme</keyword>
<reference evidence="3 4" key="2">
    <citation type="submission" date="2019-09" db="EMBL/GenBank/DDBJ databases">
        <authorList>
            <person name="Jin C."/>
        </authorList>
    </citation>
    <scope>NUCLEOTIDE SEQUENCE [LARGE SCALE GENOMIC DNA]</scope>
    <source>
        <strain evidence="3 4">AN110305</strain>
    </source>
</reference>
<keyword evidence="4" id="KW-1185">Reference proteome</keyword>
<dbReference type="SUPFAM" id="SSF48264">
    <property type="entry name" value="Cytochrome P450"/>
    <property type="match status" value="1"/>
</dbReference>
<accession>A0A5B2WQ32</accession>
<keyword evidence="2" id="KW-0408">Iron</keyword>